<name>A0ACC1PXF1_9APHY</name>
<reference evidence="1" key="1">
    <citation type="submission" date="2022-08" db="EMBL/GenBank/DDBJ databases">
        <title>Genome Sequence of Pycnoporus sanguineus.</title>
        <authorList>
            <person name="Buettner E."/>
        </authorList>
    </citation>
    <scope>NUCLEOTIDE SEQUENCE</scope>
    <source>
        <strain evidence="1">CG-C14</strain>
    </source>
</reference>
<keyword evidence="2" id="KW-1185">Reference proteome</keyword>
<proteinExistence type="predicted"/>
<gene>
    <name evidence="1" type="ORF">NUW54_g5679</name>
</gene>
<organism evidence="1 2">
    <name type="scientific">Trametes sanguinea</name>
    <dbReference type="NCBI Taxonomy" id="158606"/>
    <lineage>
        <taxon>Eukaryota</taxon>
        <taxon>Fungi</taxon>
        <taxon>Dikarya</taxon>
        <taxon>Basidiomycota</taxon>
        <taxon>Agaricomycotina</taxon>
        <taxon>Agaricomycetes</taxon>
        <taxon>Polyporales</taxon>
        <taxon>Polyporaceae</taxon>
        <taxon>Trametes</taxon>
    </lineage>
</organism>
<sequence>MDDCDDDSNARDDLQKRHLSSTVAGHPHPLAEPAGGCGHPLLIAHAGFHRHVASMNPRDTTVPAPVQ</sequence>
<dbReference type="EMBL" id="JANSHE010001425">
    <property type="protein sequence ID" value="KAJ3002746.1"/>
    <property type="molecule type" value="Genomic_DNA"/>
</dbReference>
<evidence type="ECO:0000313" key="2">
    <source>
        <dbReference type="Proteomes" id="UP001144978"/>
    </source>
</evidence>
<accession>A0ACC1PXF1</accession>
<evidence type="ECO:0000313" key="1">
    <source>
        <dbReference type="EMBL" id="KAJ3002746.1"/>
    </source>
</evidence>
<comment type="caution">
    <text evidence="1">The sequence shown here is derived from an EMBL/GenBank/DDBJ whole genome shotgun (WGS) entry which is preliminary data.</text>
</comment>
<dbReference type="Proteomes" id="UP001144978">
    <property type="component" value="Unassembled WGS sequence"/>
</dbReference>
<protein>
    <submittedName>
        <fullName evidence="1">Uncharacterized protein</fullName>
    </submittedName>
</protein>